<dbReference type="InterPro" id="IPR014347">
    <property type="entry name" value="Tautomerase/MIF_sf"/>
</dbReference>
<dbReference type="SUPFAM" id="SSF55331">
    <property type="entry name" value="Tautomerase/MIF"/>
    <property type="match status" value="1"/>
</dbReference>
<comment type="caution">
    <text evidence="1">The sequence shown here is derived from an EMBL/GenBank/DDBJ whole genome shotgun (WGS) entry which is preliminary data.</text>
</comment>
<dbReference type="Pfam" id="PF02962">
    <property type="entry name" value="CHMI"/>
    <property type="match status" value="1"/>
</dbReference>
<evidence type="ECO:0000313" key="1">
    <source>
        <dbReference type="EMBL" id="KKB41719.1"/>
    </source>
</evidence>
<dbReference type="Gene3D" id="3.30.429.10">
    <property type="entry name" value="Macrophage Migration Inhibitory Factor"/>
    <property type="match status" value="1"/>
</dbReference>
<keyword evidence="2" id="KW-1185">Reference proteome</keyword>
<dbReference type="PANTHER" id="PTHR37950:SF1">
    <property type="entry name" value="4-HYDROXYPHENYLACETATE CATABOLISM PROTEIN"/>
    <property type="match status" value="1"/>
</dbReference>
<proteinExistence type="predicted"/>
<dbReference type="OrthoDB" id="9814215at2"/>
<name>A0A0F5I7W2_BACTR</name>
<gene>
    <name evidence="1" type="ORF">QY95_00526</name>
</gene>
<protein>
    <submittedName>
        <fullName evidence="1">5-carboxymethyl-2-hydroxymuconate delta-isomerase</fullName>
    </submittedName>
</protein>
<dbReference type="AlphaFoldDB" id="A0A0F5I7W2"/>
<dbReference type="STRING" id="1221996.QY95_00526"/>
<accession>A0A0F5I7W2</accession>
<sequence length="131" mass="14988">MPHVIIEYTDNIKERANIPDLLQKINDSLVAKGDVFPIGGIRSRAIELKDYRVADGTEDDAFVHATMKIGAGRAEEKVSAAGDELFEIIKDHFGELFKERYLALSMEIAEFTRATYKHNNIHQRYKKENQH</sequence>
<dbReference type="GO" id="GO:0008704">
    <property type="term" value="F:5-carboxymethyl-2-hydroxymuconate delta-isomerase activity"/>
    <property type="evidence" value="ECO:0007669"/>
    <property type="project" value="InterPro"/>
</dbReference>
<dbReference type="RefSeq" id="WP_040048010.1">
    <property type="nucleotide sequence ID" value="NZ_JWIR02000019.1"/>
</dbReference>
<evidence type="ECO:0000313" key="2">
    <source>
        <dbReference type="Proteomes" id="UP000031563"/>
    </source>
</evidence>
<organism evidence="1 2">
    <name type="scientific">Bacillus thermotolerans</name>
    <name type="common">Quasibacillus thermotolerans</name>
    <dbReference type="NCBI Taxonomy" id="1221996"/>
    <lineage>
        <taxon>Bacteria</taxon>
        <taxon>Bacillati</taxon>
        <taxon>Bacillota</taxon>
        <taxon>Bacilli</taxon>
        <taxon>Bacillales</taxon>
        <taxon>Bacillaceae</taxon>
        <taxon>Bacillus</taxon>
    </lineage>
</organism>
<dbReference type="CDD" id="cd00580">
    <property type="entry name" value="CHMI"/>
    <property type="match status" value="1"/>
</dbReference>
<dbReference type="InterPro" id="IPR004220">
    <property type="entry name" value="5-COMe_2-OHmuconate_Isoase"/>
</dbReference>
<dbReference type="Proteomes" id="UP000031563">
    <property type="component" value="Unassembled WGS sequence"/>
</dbReference>
<dbReference type="PANTHER" id="PTHR37950">
    <property type="entry name" value="4-HYDROXYPHENYLACETATE CATABOLISM PROTEIN"/>
    <property type="match status" value="1"/>
</dbReference>
<reference evidence="1" key="1">
    <citation type="submission" date="2015-02" db="EMBL/GenBank/DDBJ databases">
        <title>Genome Assembly of Bacillaceae bacterium MTCC 8252.</title>
        <authorList>
            <person name="Verma A."/>
            <person name="Khatri I."/>
            <person name="Mual P."/>
            <person name="Subramanian S."/>
            <person name="Krishnamurthi S."/>
        </authorList>
    </citation>
    <scope>NUCLEOTIDE SEQUENCE [LARGE SCALE GENOMIC DNA]</scope>
    <source>
        <strain evidence="1">MTCC 8252</strain>
    </source>
</reference>
<dbReference type="EMBL" id="JWIR02000019">
    <property type="protein sequence ID" value="KKB41719.1"/>
    <property type="molecule type" value="Genomic_DNA"/>
</dbReference>